<dbReference type="HAMAP" id="MF_02078">
    <property type="entry name" value="MurJ_MviN"/>
    <property type="match status" value="1"/>
</dbReference>
<organism evidence="12 13">
    <name type="scientific">Candidatus Aquarickettsia rohweri</name>
    <dbReference type="NCBI Taxonomy" id="2602574"/>
    <lineage>
        <taxon>Bacteria</taxon>
        <taxon>Pseudomonadati</taxon>
        <taxon>Pseudomonadota</taxon>
        <taxon>Alphaproteobacteria</taxon>
        <taxon>Rickettsiales</taxon>
        <taxon>Candidatus Midichloriaceae</taxon>
        <taxon>Candidatus Aquarickettsia</taxon>
    </lineage>
</organism>
<evidence type="ECO:0000313" key="13">
    <source>
        <dbReference type="Proteomes" id="UP000279470"/>
    </source>
</evidence>
<dbReference type="EMBL" id="RXFM01000006">
    <property type="protein sequence ID" value="RST71548.1"/>
    <property type="molecule type" value="Genomic_DNA"/>
</dbReference>
<feature type="transmembrane region" description="Helical" evidence="10">
    <location>
        <begin position="471"/>
        <end position="492"/>
    </location>
</feature>
<evidence type="ECO:0000256" key="11">
    <source>
        <dbReference type="PIRNR" id="PIRNR002869"/>
    </source>
</evidence>
<dbReference type="PANTHER" id="PTHR47019:SF1">
    <property type="entry name" value="LIPID II FLIPPASE MURJ"/>
    <property type="match status" value="1"/>
</dbReference>
<evidence type="ECO:0000256" key="2">
    <source>
        <dbReference type="ARBA" id="ARBA00022475"/>
    </source>
</evidence>
<dbReference type="InterPro" id="IPR051050">
    <property type="entry name" value="Lipid_II_flippase_MurJ/MviN"/>
</dbReference>
<comment type="caution">
    <text evidence="12">The sequence shown here is derived from an EMBL/GenBank/DDBJ whole genome shotgun (WGS) entry which is preliminary data.</text>
</comment>
<evidence type="ECO:0000256" key="5">
    <source>
        <dbReference type="ARBA" id="ARBA00022984"/>
    </source>
</evidence>
<dbReference type="GO" id="GO:0015648">
    <property type="term" value="F:lipid-linked peptidoglycan transporter activity"/>
    <property type="evidence" value="ECO:0007669"/>
    <property type="project" value="UniProtKB-UniRule"/>
</dbReference>
<evidence type="ECO:0000256" key="3">
    <source>
        <dbReference type="ARBA" id="ARBA00022692"/>
    </source>
</evidence>
<feature type="transmembrane region" description="Helical" evidence="10">
    <location>
        <begin position="51"/>
        <end position="70"/>
    </location>
</feature>
<dbReference type="GO" id="GO:0071555">
    <property type="term" value="P:cell wall organization"/>
    <property type="evidence" value="ECO:0007669"/>
    <property type="project" value="UniProtKB-UniRule"/>
</dbReference>
<dbReference type="Proteomes" id="UP000279470">
    <property type="component" value="Unassembled WGS sequence"/>
</dbReference>
<evidence type="ECO:0000256" key="6">
    <source>
        <dbReference type="ARBA" id="ARBA00022989"/>
    </source>
</evidence>
<dbReference type="NCBIfam" id="TIGR01695">
    <property type="entry name" value="murJ_mviN"/>
    <property type="match status" value="1"/>
</dbReference>
<keyword evidence="13" id="KW-1185">Reference proteome</keyword>
<keyword evidence="10 11" id="KW-0813">Transport</keyword>
<name>A0A429XU80_9RICK</name>
<proteinExistence type="inferred from homology"/>
<comment type="similarity">
    <text evidence="9 10 11">Belongs to the MurJ/MviN family.</text>
</comment>
<feature type="transmembrane region" description="Helical" evidence="10">
    <location>
        <begin position="229"/>
        <end position="257"/>
    </location>
</feature>
<keyword evidence="4 10" id="KW-0133">Cell shape</keyword>
<feature type="transmembrane region" description="Helical" evidence="10">
    <location>
        <begin position="309"/>
        <end position="327"/>
    </location>
</feature>
<keyword evidence="10" id="KW-0997">Cell inner membrane</keyword>
<keyword evidence="7 10" id="KW-0472">Membrane</keyword>
<feature type="transmembrane region" description="Helical" evidence="10">
    <location>
        <begin position="124"/>
        <end position="151"/>
    </location>
</feature>
<feature type="transmembrane region" description="Helical" evidence="10">
    <location>
        <begin position="444"/>
        <end position="465"/>
    </location>
</feature>
<evidence type="ECO:0000313" key="12">
    <source>
        <dbReference type="EMBL" id="RST71548.1"/>
    </source>
</evidence>
<feature type="transmembrane region" description="Helical" evidence="10">
    <location>
        <begin position="347"/>
        <end position="369"/>
    </location>
</feature>
<feature type="transmembrane region" description="Helical" evidence="10">
    <location>
        <begin position="406"/>
        <end position="432"/>
    </location>
</feature>
<evidence type="ECO:0000256" key="8">
    <source>
        <dbReference type="ARBA" id="ARBA00060041"/>
    </source>
</evidence>
<comment type="function">
    <text evidence="8 10 11">Involved in peptidoglycan biosynthesis. Transports lipid-linked peptidoglycan precursors from the inner to the outer leaflet of the cytoplasmic membrane.</text>
</comment>
<feature type="transmembrane region" description="Helical" evidence="10">
    <location>
        <begin position="91"/>
        <end position="112"/>
    </location>
</feature>
<dbReference type="RefSeq" id="WP_126044249.1">
    <property type="nucleotide sequence ID" value="NZ_RXFM01000006.1"/>
</dbReference>
<keyword evidence="5 10" id="KW-0573">Peptidoglycan synthesis</keyword>
<feature type="transmembrane region" description="Helical" evidence="10">
    <location>
        <begin position="381"/>
        <end position="400"/>
    </location>
</feature>
<feature type="transmembrane region" description="Helical" evidence="10">
    <location>
        <begin position="158"/>
        <end position="179"/>
    </location>
</feature>
<evidence type="ECO:0000256" key="10">
    <source>
        <dbReference type="HAMAP-Rule" id="MF_02078"/>
    </source>
</evidence>
<evidence type="ECO:0000256" key="7">
    <source>
        <dbReference type="ARBA" id="ARBA00023136"/>
    </source>
</evidence>
<protein>
    <recommendedName>
        <fullName evidence="10">Probable lipid II flippase MurJ</fullName>
    </recommendedName>
</protein>
<dbReference type="CDD" id="cd13123">
    <property type="entry name" value="MATE_MurJ_like"/>
    <property type="match status" value="1"/>
</dbReference>
<dbReference type="InterPro" id="IPR004268">
    <property type="entry name" value="MurJ"/>
</dbReference>
<feature type="transmembrane region" description="Helical" evidence="10">
    <location>
        <begin position="269"/>
        <end position="288"/>
    </location>
</feature>
<keyword evidence="3 10" id="KW-0812">Transmembrane</keyword>
<dbReference type="OrthoDB" id="9816572at2"/>
<dbReference type="PRINTS" id="PR01806">
    <property type="entry name" value="VIRFACTRMVIN"/>
</dbReference>
<accession>A0A429XU80</accession>
<evidence type="ECO:0000256" key="4">
    <source>
        <dbReference type="ARBA" id="ARBA00022960"/>
    </source>
</evidence>
<keyword evidence="10 11" id="KW-0961">Cell wall biogenesis/degradation</keyword>
<dbReference type="GO" id="GO:0009252">
    <property type="term" value="P:peptidoglycan biosynthetic process"/>
    <property type="evidence" value="ECO:0007669"/>
    <property type="project" value="UniProtKB-UniRule"/>
</dbReference>
<evidence type="ECO:0000256" key="9">
    <source>
        <dbReference type="ARBA" id="ARBA00061532"/>
    </source>
</evidence>
<dbReference type="Pfam" id="PF03023">
    <property type="entry name" value="MurJ"/>
    <property type="match status" value="1"/>
</dbReference>
<dbReference type="UniPathway" id="UPA00219"/>
<dbReference type="GO" id="GO:0034204">
    <property type="term" value="P:lipid translocation"/>
    <property type="evidence" value="ECO:0007669"/>
    <property type="project" value="TreeGrafter"/>
</dbReference>
<dbReference type="AlphaFoldDB" id="A0A429XU80"/>
<comment type="subcellular location">
    <subcellularLocation>
        <location evidence="10">Cell inner membrane</location>
        <topology evidence="10">Multi-pass membrane protein</topology>
    </subcellularLocation>
    <subcellularLocation>
        <location evidence="1">Cell membrane</location>
        <topology evidence="1">Multi-pass membrane protein</topology>
    </subcellularLocation>
</comment>
<keyword evidence="6 10" id="KW-1133">Transmembrane helix</keyword>
<dbReference type="GO" id="GO:0008360">
    <property type="term" value="P:regulation of cell shape"/>
    <property type="evidence" value="ECO:0007669"/>
    <property type="project" value="UniProtKB-UniRule"/>
</dbReference>
<gene>
    <name evidence="10 12" type="primary">murJ</name>
    <name evidence="12" type="ORF">EIC27_00720</name>
</gene>
<dbReference type="PIRSF" id="PIRSF002869">
    <property type="entry name" value="MviN"/>
    <property type="match status" value="1"/>
</dbReference>
<comment type="pathway">
    <text evidence="10">Cell wall biogenesis; peptidoglycan biosynthesis.</text>
</comment>
<dbReference type="PANTHER" id="PTHR47019">
    <property type="entry name" value="LIPID II FLIPPASE MURJ"/>
    <property type="match status" value="1"/>
</dbReference>
<reference evidence="13" key="1">
    <citation type="submission" date="2018-11" db="EMBL/GenBank/DDBJ databases">
        <title>Phylogenetic, genomic, and biogeographic characterization of a novel and ubiquitous marine invertebrate-associated Rickettsiales parasite, Candidatus Marinoinvertebrata rohwerii, gen. nov., sp. nov.</title>
        <authorList>
            <person name="Klinges J.G."/>
            <person name="Rosales S.M."/>
            <person name="Mcminds R."/>
            <person name="Shaver E.C."/>
            <person name="Shantz A."/>
            <person name="Peters E.C."/>
            <person name="Burkepile D.E."/>
            <person name="Silliman B.R."/>
            <person name="Vega Thurber R.L."/>
        </authorList>
    </citation>
    <scope>NUCLEOTIDE SEQUENCE [LARGE SCALE GENOMIC DNA]</scope>
    <source>
        <strain evidence="13">a_cerv_44</strain>
    </source>
</reference>
<evidence type="ECO:0000256" key="1">
    <source>
        <dbReference type="ARBA" id="ARBA00004651"/>
    </source>
</evidence>
<keyword evidence="2 10" id="KW-1003">Cell membrane</keyword>
<sequence>MMKFIKSTLVVSVCTFISRIFGYIRDMVIAAKLGTSLLNDAFVAAFRLANMFRNIFAEGALNLVFVPAFSKELKDKGSIKALEFASKVHSLLILILLSFCVLVIIFMPEIIWYSTPGFRDDFEIFNITVLFGRITFPYLFCISMAAFYGGILNSFEKFFPFAFAPAILNIVIICMLIFLDNLETTAHSLSIATLVGGLLELLWMVYFIFKNGYKLRFFKIEFDNKITKILKNIVPVIISSGVTHVNTWVSMIILSFFPGGLSYIYFADRVVQLPLALIGTAIGTVLLPMLSKKIKLTDLDATNNLQNNAINLVMMFTIPSVFGLFFLSEEIIATLFERGEFSNISTINTAGTLKILILGLPAFILIKLFQTKFYAKLNTKIPVIIAIISILSNILISIALMDHFQYLGVAIANVIAGWIHILMLMILSYKILNFRLQKYIYKEAIKYLLAAIIMIFVICIFTNILDLHNKFLLLFFEVIIGIISYFSFCYFLKVQIIRRI</sequence>
<dbReference type="GO" id="GO:0005886">
    <property type="term" value="C:plasma membrane"/>
    <property type="evidence" value="ECO:0007669"/>
    <property type="project" value="UniProtKB-SubCell"/>
</dbReference>
<feature type="transmembrane region" description="Helical" evidence="10">
    <location>
        <begin position="191"/>
        <end position="209"/>
    </location>
</feature>